<keyword evidence="1 2" id="KW-0597">Phosphoprotein</keyword>
<sequence length="118" mass="13597">MASIIYLDDDLIQHMLMKKLLKIHIPGSITEFFHEPEKLKVWLQENKADLILSDLNLEGESGWDLVEDFTKISDAPIVFITGHASPDDKKKAKNFPQVKQLLEKPLEKEDWEKIASLI</sequence>
<dbReference type="Proteomes" id="UP000199564">
    <property type="component" value="Unassembled WGS sequence"/>
</dbReference>
<dbReference type="PROSITE" id="PS50110">
    <property type="entry name" value="RESPONSE_REGULATORY"/>
    <property type="match status" value="1"/>
</dbReference>
<dbReference type="Pfam" id="PF00072">
    <property type="entry name" value="Response_reg"/>
    <property type="match status" value="1"/>
</dbReference>
<accession>A0A1I5AJB0</accession>
<feature type="domain" description="Response regulatory" evidence="3">
    <location>
        <begin position="3"/>
        <end position="118"/>
    </location>
</feature>
<organism evidence="4 5">
    <name type="scientific">Algoriphagus ornithinivorans</name>
    <dbReference type="NCBI Taxonomy" id="226506"/>
    <lineage>
        <taxon>Bacteria</taxon>
        <taxon>Pseudomonadati</taxon>
        <taxon>Bacteroidota</taxon>
        <taxon>Cytophagia</taxon>
        <taxon>Cytophagales</taxon>
        <taxon>Cyclobacteriaceae</taxon>
        <taxon>Algoriphagus</taxon>
    </lineage>
</organism>
<dbReference type="AlphaFoldDB" id="A0A1I5AJB0"/>
<name>A0A1I5AJB0_9BACT</name>
<dbReference type="STRING" id="226506.SAMN04488519_101180"/>
<evidence type="ECO:0000313" key="5">
    <source>
        <dbReference type="Proteomes" id="UP000199564"/>
    </source>
</evidence>
<dbReference type="SUPFAM" id="SSF52172">
    <property type="entry name" value="CheY-like"/>
    <property type="match status" value="1"/>
</dbReference>
<dbReference type="InterPro" id="IPR001789">
    <property type="entry name" value="Sig_transdc_resp-reg_receiver"/>
</dbReference>
<dbReference type="EMBL" id="FOVW01000001">
    <property type="protein sequence ID" value="SFN62513.1"/>
    <property type="molecule type" value="Genomic_DNA"/>
</dbReference>
<dbReference type="SMART" id="SM00448">
    <property type="entry name" value="REC"/>
    <property type="match status" value="1"/>
</dbReference>
<dbReference type="InterPro" id="IPR050595">
    <property type="entry name" value="Bact_response_regulator"/>
</dbReference>
<dbReference type="GO" id="GO:0000160">
    <property type="term" value="P:phosphorelay signal transduction system"/>
    <property type="evidence" value="ECO:0007669"/>
    <property type="project" value="InterPro"/>
</dbReference>
<dbReference type="CDD" id="cd00156">
    <property type="entry name" value="REC"/>
    <property type="match status" value="1"/>
</dbReference>
<dbReference type="Gene3D" id="3.40.50.2300">
    <property type="match status" value="1"/>
</dbReference>
<proteinExistence type="predicted"/>
<evidence type="ECO:0000256" key="2">
    <source>
        <dbReference type="PROSITE-ProRule" id="PRU00169"/>
    </source>
</evidence>
<protein>
    <submittedName>
        <fullName evidence="4">Response regulator receiver domain-containing protein</fullName>
    </submittedName>
</protein>
<dbReference type="InterPro" id="IPR011006">
    <property type="entry name" value="CheY-like_superfamily"/>
</dbReference>
<feature type="modified residue" description="4-aspartylphosphate" evidence="2">
    <location>
        <position position="54"/>
    </location>
</feature>
<evidence type="ECO:0000259" key="3">
    <source>
        <dbReference type="PROSITE" id="PS50110"/>
    </source>
</evidence>
<evidence type="ECO:0000313" key="4">
    <source>
        <dbReference type="EMBL" id="SFN62513.1"/>
    </source>
</evidence>
<reference evidence="5" key="1">
    <citation type="submission" date="2016-10" db="EMBL/GenBank/DDBJ databases">
        <authorList>
            <person name="Varghese N."/>
            <person name="Submissions S."/>
        </authorList>
    </citation>
    <scope>NUCLEOTIDE SEQUENCE [LARGE SCALE GENOMIC DNA]</scope>
    <source>
        <strain evidence="5">DSM 15282</strain>
    </source>
</reference>
<gene>
    <name evidence="4" type="ORF">SAMN04488519_101180</name>
</gene>
<dbReference type="PANTHER" id="PTHR44591:SF23">
    <property type="entry name" value="CHEY SUBFAMILY"/>
    <property type="match status" value="1"/>
</dbReference>
<dbReference type="RefSeq" id="WP_091648999.1">
    <property type="nucleotide sequence ID" value="NZ_FOVW01000001.1"/>
</dbReference>
<dbReference type="PANTHER" id="PTHR44591">
    <property type="entry name" value="STRESS RESPONSE REGULATOR PROTEIN 1"/>
    <property type="match status" value="1"/>
</dbReference>
<keyword evidence="5" id="KW-1185">Reference proteome</keyword>
<evidence type="ECO:0000256" key="1">
    <source>
        <dbReference type="ARBA" id="ARBA00022553"/>
    </source>
</evidence>